<feature type="transmembrane region" description="Helical" evidence="1">
    <location>
        <begin position="279"/>
        <end position="295"/>
    </location>
</feature>
<gene>
    <name evidence="2" type="ORF">A2973_00830</name>
</gene>
<reference evidence="2 3" key="1">
    <citation type="journal article" date="2016" name="Nat. Commun.">
        <title>Thousands of microbial genomes shed light on interconnected biogeochemical processes in an aquifer system.</title>
        <authorList>
            <person name="Anantharaman K."/>
            <person name="Brown C.T."/>
            <person name="Hug L.A."/>
            <person name="Sharon I."/>
            <person name="Castelle C.J."/>
            <person name="Probst A.J."/>
            <person name="Thomas B.C."/>
            <person name="Singh A."/>
            <person name="Wilkins M.J."/>
            <person name="Karaoz U."/>
            <person name="Brodie E.L."/>
            <person name="Williams K.H."/>
            <person name="Hubbard S.S."/>
            <person name="Banfield J.F."/>
        </authorList>
    </citation>
    <scope>NUCLEOTIDE SEQUENCE [LARGE SCALE GENOMIC DNA]</scope>
</reference>
<dbReference type="STRING" id="1798396.A2973_00830"/>
<evidence type="ECO:0000256" key="1">
    <source>
        <dbReference type="SAM" id="Phobius"/>
    </source>
</evidence>
<evidence type="ECO:0000313" key="2">
    <source>
        <dbReference type="EMBL" id="OGG29130.1"/>
    </source>
</evidence>
<feature type="transmembrane region" description="Helical" evidence="1">
    <location>
        <begin position="307"/>
        <end position="328"/>
    </location>
</feature>
<feature type="transmembrane region" description="Helical" evidence="1">
    <location>
        <begin position="217"/>
        <end position="237"/>
    </location>
</feature>
<sequence>MLLIVLVSISFVPLLDLFHPGIPLGHDTPDHVARIASFYASLREGILVPRWAGNLNWGYGHPILMFLYPLPSYVASFFHALGFSFVDSTKLVFAVSYIASLLAMYLFASTAWGALPGSLAAVLYGFAPYRFVDLYVRGAIGEHVAFIFPPLIAWGLLKESWGRQSDATAGFAVGLGIAGLLLSHNAVSLMMLPFLLLYGGYLFFFEAKDRLGFFVRGWWFAVIGFFVSAFFWMPAFLEGKYTLRDIVTKGDFASRFVPWQSFIWSPWNWGGGNEFTKEIGISGLLVVGLSIVLIVHPRTDTLRKKLLLVVLAVLFGILLMMTSVSSPLWNAITILQKFQFPWRFLSVAVFILSVLGGIAVSSLPKKYTLGFVVVILFVSIVTTIPMWHAKQYSPKDEKIFDLPYPGTTDTGESSPIWSIRFMEHFPRAPAEVISGNANIAPGSRKSTHHSYVINAKTKTRIVENTLYFPGWNIDIDGSRLNSTEVQYQDPDYRGLMTFWIEPGQHSVMVSFTDTKLRTRANQVSLVGLLFFVLTWCWVRMFPKVIVGVKRRRT</sequence>
<feature type="transmembrane region" description="Helical" evidence="1">
    <location>
        <begin position="63"/>
        <end position="84"/>
    </location>
</feature>
<feature type="transmembrane region" description="Helical" evidence="1">
    <location>
        <begin position="340"/>
        <end position="360"/>
    </location>
</feature>
<dbReference type="Proteomes" id="UP000176409">
    <property type="component" value="Unassembled WGS sequence"/>
</dbReference>
<protein>
    <recommendedName>
        <fullName evidence="4">Membrane protein 6-pyruvoyl-tetrahydropterin synthase-related domain-containing protein</fullName>
    </recommendedName>
</protein>
<accession>A0A1F6AWU0</accession>
<feature type="transmembrane region" description="Helical" evidence="1">
    <location>
        <begin position="367"/>
        <end position="387"/>
    </location>
</feature>
<feature type="transmembrane region" description="Helical" evidence="1">
    <location>
        <begin position="523"/>
        <end position="542"/>
    </location>
</feature>
<name>A0A1F6AWU0_9BACT</name>
<feature type="transmembrane region" description="Helical" evidence="1">
    <location>
        <begin position="164"/>
        <end position="182"/>
    </location>
</feature>
<organism evidence="2 3">
    <name type="scientific">Candidatus Gottesmanbacteria bacterium RIFCSPLOWO2_01_FULL_49_10</name>
    <dbReference type="NCBI Taxonomy" id="1798396"/>
    <lineage>
        <taxon>Bacteria</taxon>
        <taxon>Candidatus Gottesmaniibacteriota</taxon>
    </lineage>
</organism>
<evidence type="ECO:0008006" key="4">
    <source>
        <dbReference type="Google" id="ProtNLM"/>
    </source>
</evidence>
<dbReference type="AlphaFoldDB" id="A0A1F6AWU0"/>
<feature type="transmembrane region" description="Helical" evidence="1">
    <location>
        <begin position="134"/>
        <end position="157"/>
    </location>
</feature>
<keyword evidence="1" id="KW-0812">Transmembrane</keyword>
<proteinExistence type="predicted"/>
<evidence type="ECO:0000313" key="3">
    <source>
        <dbReference type="Proteomes" id="UP000176409"/>
    </source>
</evidence>
<comment type="caution">
    <text evidence="2">The sequence shown here is derived from an EMBL/GenBank/DDBJ whole genome shotgun (WGS) entry which is preliminary data.</text>
</comment>
<keyword evidence="1" id="KW-1133">Transmembrane helix</keyword>
<keyword evidence="1" id="KW-0472">Membrane</keyword>
<feature type="transmembrane region" description="Helical" evidence="1">
    <location>
        <begin position="91"/>
        <end position="114"/>
    </location>
</feature>
<dbReference type="EMBL" id="MFJZ01000058">
    <property type="protein sequence ID" value="OGG29130.1"/>
    <property type="molecule type" value="Genomic_DNA"/>
</dbReference>